<proteinExistence type="predicted"/>
<organism evidence="1 2">
    <name type="scientific">Panagrolaimus sp. JU765</name>
    <dbReference type="NCBI Taxonomy" id="591449"/>
    <lineage>
        <taxon>Eukaryota</taxon>
        <taxon>Metazoa</taxon>
        <taxon>Ecdysozoa</taxon>
        <taxon>Nematoda</taxon>
        <taxon>Chromadorea</taxon>
        <taxon>Rhabditida</taxon>
        <taxon>Tylenchina</taxon>
        <taxon>Panagrolaimomorpha</taxon>
        <taxon>Panagrolaimoidea</taxon>
        <taxon>Panagrolaimidae</taxon>
        <taxon>Panagrolaimus</taxon>
    </lineage>
</organism>
<evidence type="ECO:0000313" key="1">
    <source>
        <dbReference type="Proteomes" id="UP000887576"/>
    </source>
</evidence>
<accession>A0AC34PXU9</accession>
<reference evidence="2" key="1">
    <citation type="submission" date="2022-11" db="UniProtKB">
        <authorList>
            <consortium name="WormBaseParasite"/>
        </authorList>
    </citation>
    <scope>IDENTIFICATION</scope>
</reference>
<dbReference type="WBParaSite" id="JU765_v2.g11052.t1">
    <property type="protein sequence ID" value="JU765_v2.g11052.t1"/>
    <property type="gene ID" value="JU765_v2.g11052"/>
</dbReference>
<dbReference type="Proteomes" id="UP000887576">
    <property type="component" value="Unplaced"/>
</dbReference>
<protein>
    <submittedName>
        <fullName evidence="2">Uncharacterized protein</fullName>
    </submittedName>
</protein>
<name>A0AC34PXU9_9BILA</name>
<sequence length="244" mass="28860">MIVTDSRFVLFLAILPVLVESFVDLRAIKFAERNGDCFVDVYQPGWDLPEPPTNFFIHQTFKSECYPGHVAHNFNLLKNDKDGYRFTGCFYFKENQTVKCERFEENKFVQNFDHSCNNDSIFKDDKVAVYIRPGKYEVYDNKDVCALDSDKNYVPYFYRQSTGFYQYDALDSHFTHRISFMEYFDFGKVFIHKNEFPEIEILGEPGLTTKWTMDYDYVFDDKQAPGKVELPFSTTFYGIKYVIE</sequence>
<evidence type="ECO:0000313" key="2">
    <source>
        <dbReference type="WBParaSite" id="JU765_v2.g11052.t1"/>
    </source>
</evidence>